<sequence>MPTLKLLLTPSLACEAANQCINVRITLDVPGFEQDAILFHHILSRGPIKTMQYTSDALHIRDALGPVQVHHEDSGRRRFREFLVDRDVPPGELTIEYQALPWKPTETSPCGPQIAIERDGGGLTGAGMAFILRPDLDMVMDITVEWDLSSTPPGTQAACSLGEGTMVSAKVKPDVLDECFFAVGSLHSYPPLGTSGKFGMYWLENPSFDAPALGRQMESLIPIIAAFFHDQDLTYRIFIRRNIQKCVSGRGLYRGFVFAWTTVVPRDQDEIVEFLMHETVHNWPRLGFSGDYPTPEELADGWFNEGIAEYYSIILPYRFGIFSEQELIRRLNIRISGYYTNPDLEVKNKDVQDRFWNGGHVNRIPYQRGFMYFMQLAYKLKKANARSLDNIILDMVDLRRRGKPHGIIVWLHLIAVELGPSVDNEYRFMADAHLIILPSDVLQITESLNWTLEMQRQEPFYLGFPEECLTANPPVVKLLDPDSRAAEAGVREGDVVTRQYSFFVVAERWGQNFSMNVKRKNDEGIEELKTIEWWPRSRETVESYQFVARSEA</sequence>
<dbReference type="SUPFAM" id="SSF55486">
    <property type="entry name" value="Metalloproteases ('zincins'), catalytic domain"/>
    <property type="match status" value="1"/>
</dbReference>
<proteinExistence type="predicted"/>
<evidence type="ECO:0000259" key="1">
    <source>
        <dbReference type="Pfam" id="PF05299"/>
    </source>
</evidence>
<dbReference type="KEGG" id="psco:LY89DRAFT_690119"/>
<dbReference type="InParanoid" id="A0A132BB71"/>
<dbReference type="InterPro" id="IPR027268">
    <property type="entry name" value="Peptidase_M4/M1_CTD_sf"/>
</dbReference>
<accession>A0A132BB71</accession>
<protein>
    <recommendedName>
        <fullName evidence="1">Peptidase M61 catalytic domain-containing protein</fullName>
    </recommendedName>
</protein>
<dbReference type="Gene3D" id="1.10.390.10">
    <property type="entry name" value="Neutral Protease Domain 2"/>
    <property type="match status" value="1"/>
</dbReference>
<reference evidence="2 3" key="1">
    <citation type="submission" date="2015-10" db="EMBL/GenBank/DDBJ databases">
        <title>Full genome of DAOMC 229536 Phialocephala scopiformis, a fungal endophyte of spruce producing the potent anti-insectan compound rugulosin.</title>
        <authorList>
            <consortium name="DOE Joint Genome Institute"/>
            <person name="Walker A.K."/>
            <person name="Frasz S.L."/>
            <person name="Seifert K.A."/>
            <person name="Miller J.D."/>
            <person name="Mondo S.J."/>
            <person name="Labutti K."/>
            <person name="Lipzen A."/>
            <person name="Dockter R."/>
            <person name="Kennedy M."/>
            <person name="Grigoriev I.V."/>
            <person name="Spatafora J.W."/>
        </authorList>
    </citation>
    <scope>NUCLEOTIDE SEQUENCE [LARGE SCALE GENOMIC DNA]</scope>
    <source>
        <strain evidence="2 3">CBS 120377</strain>
    </source>
</reference>
<dbReference type="Proteomes" id="UP000070700">
    <property type="component" value="Unassembled WGS sequence"/>
</dbReference>
<feature type="domain" description="Peptidase M61 catalytic" evidence="1">
    <location>
        <begin position="272"/>
        <end position="346"/>
    </location>
</feature>
<name>A0A132BB71_MOLSC</name>
<keyword evidence="3" id="KW-1185">Reference proteome</keyword>
<evidence type="ECO:0000313" key="3">
    <source>
        <dbReference type="Proteomes" id="UP000070700"/>
    </source>
</evidence>
<dbReference type="EMBL" id="KQ947431">
    <property type="protein sequence ID" value="KUJ09670.1"/>
    <property type="molecule type" value="Genomic_DNA"/>
</dbReference>
<dbReference type="OrthoDB" id="626167at2759"/>
<dbReference type="AlphaFoldDB" id="A0A132BB71"/>
<gene>
    <name evidence="2" type="ORF">LY89DRAFT_690119</name>
</gene>
<dbReference type="RefSeq" id="XP_018064025.1">
    <property type="nucleotide sequence ID" value="XM_018216036.1"/>
</dbReference>
<dbReference type="Pfam" id="PF05299">
    <property type="entry name" value="Peptidase_M61"/>
    <property type="match status" value="1"/>
</dbReference>
<dbReference type="InterPro" id="IPR007963">
    <property type="entry name" value="Peptidase_M61_catalytic"/>
</dbReference>
<dbReference type="GeneID" id="28825762"/>
<evidence type="ECO:0000313" key="2">
    <source>
        <dbReference type="EMBL" id="KUJ09670.1"/>
    </source>
</evidence>
<organism evidence="2 3">
    <name type="scientific">Mollisia scopiformis</name>
    <name type="common">Conifer needle endophyte fungus</name>
    <name type="synonym">Phialocephala scopiformis</name>
    <dbReference type="NCBI Taxonomy" id="149040"/>
    <lineage>
        <taxon>Eukaryota</taxon>
        <taxon>Fungi</taxon>
        <taxon>Dikarya</taxon>
        <taxon>Ascomycota</taxon>
        <taxon>Pezizomycotina</taxon>
        <taxon>Leotiomycetes</taxon>
        <taxon>Helotiales</taxon>
        <taxon>Mollisiaceae</taxon>
        <taxon>Mollisia</taxon>
    </lineage>
</organism>